<dbReference type="EMBL" id="JACGCI010000055">
    <property type="protein sequence ID" value="KAF6750701.1"/>
    <property type="molecule type" value="Genomic_DNA"/>
</dbReference>
<name>A0A8H6HQA8_9AGAR</name>
<dbReference type="Proteomes" id="UP000521943">
    <property type="component" value="Unassembled WGS sequence"/>
</dbReference>
<comment type="caution">
    <text evidence="1">The sequence shown here is derived from an EMBL/GenBank/DDBJ whole genome shotgun (WGS) entry which is preliminary data.</text>
</comment>
<protein>
    <submittedName>
        <fullName evidence="1">Uncharacterized protein</fullName>
    </submittedName>
</protein>
<keyword evidence="2" id="KW-1185">Reference proteome</keyword>
<organism evidence="1 2">
    <name type="scientific">Ephemerocybe angulata</name>
    <dbReference type="NCBI Taxonomy" id="980116"/>
    <lineage>
        <taxon>Eukaryota</taxon>
        <taxon>Fungi</taxon>
        <taxon>Dikarya</taxon>
        <taxon>Basidiomycota</taxon>
        <taxon>Agaricomycotina</taxon>
        <taxon>Agaricomycetes</taxon>
        <taxon>Agaricomycetidae</taxon>
        <taxon>Agaricales</taxon>
        <taxon>Agaricineae</taxon>
        <taxon>Psathyrellaceae</taxon>
        <taxon>Ephemerocybe</taxon>
    </lineage>
</organism>
<accession>A0A8H6HQA8</accession>
<reference evidence="1 2" key="1">
    <citation type="submission" date="2020-07" db="EMBL/GenBank/DDBJ databases">
        <title>Comparative genomics of pyrophilous fungi reveals a link between fire events and developmental genes.</title>
        <authorList>
            <consortium name="DOE Joint Genome Institute"/>
            <person name="Steindorff A.S."/>
            <person name="Carver A."/>
            <person name="Calhoun S."/>
            <person name="Stillman K."/>
            <person name="Liu H."/>
            <person name="Lipzen A."/>
            <person name="Pangilinan J."/>
            <person name="Labutti K."/>
            <person name="Bruns T.D."/>
            <person name="Grigoriev I.V."/>
        </authorList>
    </citation>
    <scope>NUCLEOTIDE SEQUENCE [LARGE SCALE GENOMIC DNA]</scope>
    <source>
        <strain evidence="1 2">CBS 144469</strain>
    </source>
</reference>
<dbReference type="AlphaFoldDB" id="A0A8H6HQA8"/>
<gene>
    <name evidence="1" type="ORF">DFP72DRAFT_851502</name>
</gene>
<evidence type="ECO:0000313" key="1">
    <source>
        <dbReference type="EMBL" id="KAF6750701.1"/>
    </source>
</evidence>
<proteinExistence type="predicted"/>
<evidence type="ECO:0000313" key="2">
    <source>
        <dbReference type="Proteomes" id="UP000521943"/>
    </source>
</evidence>
<sequence>MSGQHELKIYFKNKAWGQEELPHTSCKDDLRSPAPSFSTLGQSPVTSSLVFYVGTISGHQLPRTLRWDDLRAPAPSHSTLREYLANLRSLALYAETISGHQLPRIPGTSSLALYAGSISGSPVGSSLVLYAGTVFGEQLPHILSGDEELPRTLRWDDIHHHLPRILCGNEELPRFQCYEATVTGSRNLRYFVTTDGTCLTCSASVTIQVCGDIRAEAGYSQNR</sequence>